<reference evidence="11" key="2">
    <citation type="journal article" date="2023" name="Proc. Natl. Acad. Sci. U.S.A.">
        <title>A global phylogenomic analysis of the shiitake genus Lentinula.</title>
        <authorList>
            <person name="Sierra-Patev S."/>
            <person name="Min B."/>
            <person name="Naranjo-Ortiz M."/>
            <person name="Looney B."/>
            <person name="Konkel Z."/>
            <person name="Slot J.C."/>
            <person name="Sakamoto Y."/>
            <person name="Steenwyk J.L."/>
            <person name="Rokas A."/>
            <person name="Carro J."/>
            <person name="Camarero S."/>
            <person name="Ferreira P."/>
            <person name="Molpeceres G."/>
            <person name="Ruiz-Duenas F.J."/>
            <person name="Serrano A."/>
            <person name="Henrissat B."/>
            <person name="Drula E."/>
            <person name="Hughes K.W."/>
            <person name="Mata J.L."/>
            <person name="Ishikawa N.K."/>
            <person name="Vargas-Isla R."/>
            <person name="Ushijima S."/>
            <person name="Smith C.A."/>
            <person name="Donoghue J."/>
            <person name="Ahrendt S."/>
            <person name="Andreopoulos W."/>
            <person name="He G."/>
            <person name="LaButti K."/>
            <person name="Lipzen A."/>
            <person name="Ng V."/>
            <person name="Riley R."/>
            <person name="Sandor L."/>
            <person name="Barry K."/>
            <person name="Martinez A.T."/>
            <person name="Xiao Y."/>
            <person name="Gibbons J.G."/>
            <person name="Terashima K."/>
            <person name="Grigoriev I.V."/>
            <person name="Hibbett D."/>
        </authorList>
    </citation>
    <scope>NUCLEOTIDE SEQUENCE</scope>
    <source>
        <strain evidence="11">Sp2 HRB7682 ss15</strain>
    </source>
</reference>
<dbReference type="InterPro" id="IPR008266">
    <property type="entry name" value="Tyr_kinase_AS"/>
</dbReference>
<comment type="catalytic activity">
    <reaction evidence="7">
        <text>L-threonyl-[protein] + ATP = O-phospho-L-threonyl-[protein] + ADP + H(+)</text>
        <dbReference type="Rhea" id="RHEA:46608"/>
        <dbReference type="Rhea" id="RHEA-COMP:11060"/>
        <dbReference type="Rhea" id="RHEA-COMP:11605"/>
        <dbReference type="ChEBI" id="CHEBI:15378"/>
        <dbReference type="ChEBI" id="CHEBI:30013"/>
        <dbReference type="ChEBI" id="CHEBI:30616"/>
        <dbReference type="ChEBI" id="CHEBI:61977"/>
        <dbReference type="ChEBI" id="CHEBI:456216"/>
        <dbReference type="EC" id="2.7.11.1"/>
    </reaction>
</comment>
<feature type="domain" description="RIO-type" evidence="10">
    <location>
        <begin position="214"/>
        <end position="249"/>
    </location>
</feature>
<evidence type="ECO:0000313" key="12">
    <source>
        <dbReference type="Proteomes" id="UP001150238"/>
    </source>
</evidence>
<evidence type="ECO:0000256" key="8">
    <source>
        <dbReference type="ARBA" id="ARBA00048679"/>
    </source>
</evidence>
<organism evidence="11 12">
    <name type="scientific">Lentinula lateritia</name>
    <dbReference type="NCBI Taxonomy" id="40482"/>
    <lineage>
        <taxon>Eukaryota</taxon>
        <taxon>Fungi</taxon>
        <taxon>Dikarya</taxon>
        <taxon>Basidiomycota</taxon>
        <taxon>Agaricomycotina</taxon>
        <taxon>Agaricomycetes</taxon>
        <taxon>Agaricomycetidae</taxon>
        <taxon>Agaricales</taxon>
        <taxon>Marasmiineae</taxon>
        <taxon>Omphalotaceae</taxon>
        <taxon>Lentinula</taxon>
    </lineage>
</organism>
<dbReference type="SUPFAM" id="SSF56112">
    <property type="entry name" value="Protein kinase-like (PK-like)"/>
    <property type="match status" value="1"/>
</dbReference>
<reference evidence="11" key="1">
    <citation type="submission" date="2022-08" db="EMBL/GenBank/DDBJ databases">
        <authorList>
            <consortium name="DOE Joint Genome Institute"/>
            <person name="Min B."/>
            <person name="Riley R."/>
            <person name="Sierra-Patev S."/>
            <person name="Naranjo-Ortiz M."/>
            <person name="Looney B."/>
            <person name="Konkel Z."/>
            <person name="Slot J.C."/>
            <person name="Sakamoto Y."/>
            <person name="Steenwyk J.L."/>
            <person name="Rokas A."/>
            <person name="Carro J."/>
            <person name="Camarero S."/>
            <person name="Ferreira P."/>
            <person name="Molpeceres G."/>
            <person name="Ruiz-Duenas F.J."/>
            <person name="Serrano A."/>
            <person name="Henrissat B."/>
            <person name="Drula E."/>
            <person name="Hughes K.W."/>
            <person name="Mata J.L."/>
            <person name="Ishikawa N.K."/>
            <person name="Vargas-Isla R."/>
            <person name="Ushijima S."/>
            <person name="Smith C.A."/>
            <person name="Ahrendt S."/>
            <person name="Andreopoulos W."/>
            <person name="He G."/>
            <person name="Labutti K."/>
            <person name="Lipzen A."/>
            <person name="Ng V."/>
            <person name="Sandor L."/>
            <person name="Barry K."/>
            <person name="Martinez A.T."/>
            <person name="Xiao Y."/>
            <person name="Gibbons J.G."/>
            <person name="Terashima K."/>
            <person name="Hibbett D.S."/>
            <person name="Grigoriev I.V."/>
        </authorList>
    </citation>
    <scope>NUCLEOTIDE SEQUENCE</scope>
    <source>
        <strain evidence="11">Sp2 HRB7682 ss15</strain>
    </source>
</reference>
<dbReference type="Gene3D" id="1.10.510.10">
    <property type="entry name" value="Transferase(Phosphotransferase) domain 1"/>
    <property type="match status" value="1"/>
</dbReference>
<protein>
    <recommendedName>
        <fullName evidence="1">non-specific serine/threonine protein kinase</fullName>
        <ecNumber evidence="1">2.7.11.1</ecNumber>
    </recommendedName>
</protein>
<sequence length="288" mass="32749">MACYTRTLRVQFPVEQWPGWYIAELNLQAQSITSFLSPDSSPPPTPQSESPGFDSDSDSNRSYELCNHNSRLTLKVDPDAYTDYGSDSPVFRAFVVRDRDEYGKECRRSSGSFTMNENKAIAFHDPKTPIALKFALREDLLDDLAQEAEVYQGALCSLQGDIVPKCYGFFTGIGSEGQRIACLALEYWGESLQVPFRKLPIDLRFRILDSLGELHKCGLHHGDFAERNVLMKDNDIRLIDFDQSVYHDCDCETTFQFRLEVGKQIPDVTEFGCSMLWEICRSDMGIWG</sequence>
<evidence type="ECO:0000256" key="7">
    <source>
        <dbReference type="ARBA" id="ARBA00047899"/>
    </source>
</evidence>
<evidence type="ECO:0000256" key="4">
    <source>
        <dbReference type="ARBA" id="ARBA00022741"/>
    </source>
</evidence>
<keyword evidence="2" id="KW-0723">Serine/threonine-protein kinase</keyword>
<keyword evidence="3" id="KW-0808">Transferase</keyword>
<dbReference type="GO" id="GO:0004674">
    <property type="term" value="F:protein serine/threonine kinase activity"/>
    <property type="evidence" value="ECO:0007669"/>
    <property type="project" value="UniProtKB-KW"/>
</dbReference>
<keyword evidence="6" id="KW-0067">ATP-binding</keyword>
<dbReference type="InterPro" id="IPR018934">
    <property type="entry name" value="RIO_dom"/>
</dbReference>
<dbReference type="AlphaFoldDB" id="A0A9W9AYA5"/>
<dbReference type="EMBL" id="JANVFS010000003">
    <property type="protein sequence ID" value="KAJ4493465.1"/>
    <property type="molecule type" value="Genomic_DNA"/>
</dbReference>
<proteinExistence type="predicted"/>
<name>A0A9W9AYA5_9AGAR</name>
<feature type="region of interest" description="Disordered" evidence="9">
    <location>
        <begin position="34"/>
        <end position="60"/>
    </location>
</feature>
<evidence type="ECO:0000256" key="1">
    <source>
        <dbReference type="ARBA" id="ARBA00012513"/>
    </source>
</evidence>
<comment type="caution">
    <text evidence="11">The sequence shown here is derived from an EMBL/GenBank/DDBJ whole genome shotgun (WGS) entry which is preliminary data.</text>
</comment>
<keyword evidence="5" id="KW-0418">Kinase</keyword>
<accession>A0A9W9AYA5</accession>
<dbReference type="InterPro" id="IPR011009">
    <property type="entry name" value="Kinase-like_dom_sf"/>
</dbReference>
<dbReference type="Pfam" id="PF01163">
    <property type="entry name" value="RIO1"/>
    <property type="match status" value="1"/>
</dbReference>
<dbReference type="PANTHER" id="PTHR37171:SF1">
    <property type="entry name" value="SERINE_THREONINE-PROTEIN KINASE YRZF-RELATED"/>
    <property type="match status" value="1"/>
</dbReference>
<comment type="catalytic activity">
    <reaction evidence="8">
        <text>L-seryl-[protein] + ATP = O-phospho-L-seryl-[protein] + ADP + H(+)</text>
        <dbReference type="Rhea" id="RHEA:17989"/>
        <dbReference type="Rhea" id="RHEA-COMP:9863"/>
        <dbReference type="Rhea" id="RHEA-COMP:11604"/>
        <dbReference type="ChEBI" id="CHEBI:15378"/>
        <dbReference type="ChEBI" id="CHEBI:29999"/>
        <dbReference type="ChEBI" id="CHEBI:30616"/>
        <dbReference type="ChEBI" id="CHEBI:83421"/>
        <dbReference type="ChEBI" id="CHEBI:456216"/>
        <dbReference type="EC" id="2.7.11.1"/>
    </reaction>
</comment>
<evidence type="ECO:0000313" key="11">
    <source>
        <dbReference type="EMBL" id="KAJ4493465.1"/>
    </source>
</evidence>
<evidence type="ECO:0000256" key="3">
    <source>
        <dbReference type="ARBA" id="ARBA00022679"/>
    </source>
</evidence>
<evidence type="ECO:0000256" key="9">
    <source>
        <dbReference type="SAM" id="MobiDB-lite"/>
    </source>
</evidence>
<evidence type="ECO:0000256" key="6">
    <source>
        <dbReference type="ARBA" id="ARBA00022840"/>
    </source>
</evidence>
<evidence type="ECO:0000256" key="5">
    <source>
        <dbReference type="ARBA" id="ARBA00022777"/>
    </source>
</evidence>
<dbReference type="EC" id="2.7.11.1" evidence="1"/>
<keyword evidence="4" id="KW-0547">Nucleotide-binding</keyword>
<dbReference type="PANTHER" id="PTHR37171">
    <property type="entry name" value="SERINE/THREONINE-PROTEIN KINASE YRZF-RELATED"/>
    <property type="match status" value="1"/>
</dbReference>
<dbReference type="PROSITE" id="PS00109">
    <property type="entry name" value="PROTEIN_KINASE_TYR"/>
    <property type="match status" value="1"/>
</dbReference>
<dbReference type="GO" id="GO:0005524">
    <property type="term" value="F:ATP binding"/>
    <property type="evidence" value="ECO:0007669"/>
    <property type="project" value="UniProtKB-KW"/>
</dbReference>
<evidence type="ECO:0000259" key="10">
    <source>
        <dbReference type="Pfam" id="PF01163"/>
    </source>
</evidence>
<dbReference type="InterPro" id="IPR052396">
    <property type="entry name" value="Meiotic_Drive_Suppr_Kinase"/>
</dbReference>
<dbReference type="Proteomes" id="UP001150238">
    <property type="component" value="Unassembled WGS sequence"/>
</dbReference>
<evidence type="ECO:0000256" key="2">
    <source>
        <dbReference type="ARBA" id="ARBA00022527"/>
    </source>
</evidence>
<gene>
    <name evidence="11" type="ORF">C8J55DRAFT_160244</name>
</gene>